<sequence>MYAITGITGHVGGAAARTLLAAGEQVRAVVRDPAQGEAWRRAGAAEVAVADFTDPAALAAALDGCRGAFVLLPTVATGGDAEHRGLADAIAAGVAGSGVLHVVALSSYGADLPDGTGPVRWLHHLENALRGTGAVVTAIRSPHFQEKAGDVLPAVLADGVYPVFASSADVEVPMAATRDIGAAVAAALTDPPLTSEVVDLDTPQYTERQVAETLAGLLDRHVEVVVLPRPAWTDAFLGAGLPPELAAELVALYEATDRGLLVPRGDRTHPCTTPLETTLRDLVADAVAAA</sequence>
<feature type="domain" description="NAD(P)-binding" evidence="1">
    <location>
        <begin position="6"/>
        <end position="149"/>
    </location>
</feature>
<organism evidence="2 3">
    <name type="scientific">Jiangella mangrovi</name>
    <dbReference type="NCBI Taxonomy" id="1524084"/>
    <lineage>
        <taxon>Bacteria</taxon>
        <taxon>Bacillati</taxon>
        <taxon>Actinomycetota</taxon>
        <taxon>Actinomycetes</taxon>
        <taxon>Jiangellales</taxon>
        <taxon>Jiangellaceae</taxon>
        <taxon>Jiangella</taxon>
    </lineage>
</organism>
<evidence type="ECO:0000259" key="1">
    <source>
        <dbReference type="Pfam" id="PF13460"/>
    </source>
</evidence>
<dbReference type="Gene3D" id="3.40.50.720">
    <property type="entry name" value="NAD(P)-binding Rossmann-like Domain"/>
    <property type="match status" value="1"/>
</dbReference>
<dbReference type="AlphaFoldDB" id="A0A7W9LPC0"/>
<dbReference type="InterPro" id="IPR036291">
    <property type="entry name" value="NAD(P)-bd_dom_sf"/>
</dbReference>
<evidence type="ECO:0000313" key="3">
    <source>
        <dbReference type="Proteomes" id="UP000542813"/>
    </source>
</evidence>
<comment type="caution">
    <text evidence="2">The sequence shown here is derived from an EMBL/GenBank/DDBJ whole genome shotgun (WGS) entry which is preliminary data.</text>
</comment>
<dbReference type="RefSeq" id="WP_184827871.1">
    <property type="nucleotide sequence ID" value="NZ_JACHMM010000001.1"/>
</dbReference>
<dbReference type="Proteomes" id="UP000542813">
    <property type="component" value="Unassembled WGS sequence"/>
</dbReference>
<dbReference type="PANTHER" id="PTHR43162">
    <property type="match status" value="1"/>
</dbReference>
<gene>
    <name evidence="2" type="ORF">HD601_005823</name>
</gene>
<keyword evidence="3" id="KW-1185">Reference proteome</keyword>
<dbReference type="EMBL" id="JACHMM010000001">
    <property type="protein sequence ID" value="MBB5791248.1"/>
    <property type="molecule type" value="Genomic_DNA"/>
</dbReference>
<evidence type="ECO:0000313" key="2">
    <source>
        <dbReference type="EMBL" id="MBB5791248.1"/>
    </source>
</evidence>
<proteinExistence type="predicted"/>
<dbReference type="InterPro" id="IPR016040">
    <property type="entry name" value="NAD(P)-bd_dom"/>
</dbReference>
<dbReference type="SUPFAM" id="SSF51735">
    <property type="entry name" value="NAD(P)-binding Rossmann-fold domains"/>
    <property type="match status" value="1"/>
</dbReference>
<dbReference type="Gene3D" id="3.90.25.10">
    <property type="entry name" value="UDP-galactose 4-epimerase, domain 1"/>
    <property type="match status" value="1"/>
</dbReference>
<dbReference type="Pfam" id="PF13460">
    <property type="entry name" value="NAD_binding_10"/>
    <property type="match status" value="1"/>
</dbReference>
<name>A0A7W9LPC0_9ACTN</name>
<reference evidence="2 3" key="1">
    <citation type="submission" date="2020-08" db="EMBL/GenBank/DDBJ databases">
        <title>Sequencing the genomes of 1000 actinobacteria strains.</title>
        <authorList>
            <person name="Klenk H.-P."/>
        </authorList>
    </citation>
    <scope>NUCLEOTIDE SEQUENCE [LARGE SCALE GENOMIC DNA]</scope>
    <source>
        <strain evidence="2 3">DSM 102122</strain>
    </source>
</reference>
<dbReference type="PANTHER" id="PTHR43162:SF1">
    <property type="entry name" value="PRESTALK A DIFFERENTIATION PROTEIN A"/>
    <property type="match status" value="1"/>
</dbReference>
<protein>
    <submittedName>
        <fullName evidence="2">Uncharacterized protein YbjT (DUF2867 family)</fullName>
    </submittedName>
</protein>
<accession>A0A7W9LPC0</accession>
<dbReference type="InterPro" id="IPR051604">
    <property type="entry name" value="Ergot_Alk_Oxidoreductase"/>
</dbReference>